<dbReference type="AlphaFoldDB" id="A0A016T2E3"/>
<keyword evidence="2" id="KW-1185">Reference proteome</keyword>
<proteinExistence type="predicted"/>
<gene>
    <name evidence="1" type="primary">Acey_s0146.g2539</name>
    <name evidence="1" type="ORF">Y032_0146g2539</name>
</gene>
<dbReference type="Proteomes" id="UP000024635">
    <property type="component" value="Unassembled WGS sequence"/>
</dbReference>
<organism evidence="1 2">
    <name type="scientific">Ancylostoma ceylanicum</name>
    <dbReference type="NCBI Taxonomy" id="53326"/>
    <lineage>
        <taxon>Eukaryota</taxon>
        <taxon>Metazoa</taxon>
        <taxon>Ecdysozoa</taxon>
        <taxon>Nematoda</taxon>
        <taxon>Chromadorea</taxon>
        <taxon>Rhabditida</taxon>
        <taxon>Rhabditina</taxon>
        <taxon>Rhabditomorpha</taxon>
        <taxon>Strongyloidea</taxon>
        <taxon>Ancylostomatidae</taxon>
        <taxon>Ancylostomatinae</taxon>
        <taxon>Ancylostoma</taxon>
    </lineage>
</organism>
<comment type="caution">
    <text evidence="1">The sequence shown here is derived from an EMBL/GenBank/DDBJ whole genome shotgun (WGS) entry which is preliminary data.</text>
</comment>
<name>A0A016T2E3_9BILA</name>
<reference evidence="2" key="1">
    <citation type="journal article" date="2015" name="Nat. Genet.">
        <title>The genome and transcriptome of the zoonotic hookworm Ancylostoma ceylanicum identify infection-specific gene families.</title>
        <authorList>
            <person name="Schwarz E.M."/>
            <person name="Hu Y."/>
            <person name="Antoshechkin I."/>
            <person name="Miller M.M."/>
            <person name="Sternberg P.W."/>
            <person name="Aroian R.V."/>
        </authorList>
    </citation>
    <scope>NUCLEOTIDE SEQUENCE</scope>
    <source>
        <strain evidence="2">HY135</strain>
    </source>
</reference>
<dbReference type="EMBL" id="JARK01001482">
    <property type="protein sequence ID" value="EYB96857.1"/>
    <property type="molecule type" value="Genomic_DNA"/>
</dbReference>
<evidence type="ECO:0000313" key="2">
    <source>
        <dbReference type="Proteomes" id="UP000024635"/>
    </source>
</evidence>
<protein>
    <submittedName>
        <fullName evidence="1">Uncharacterized protein</fullName>
    </submittedName>
</protein>
<accession>A0A016T2E3</accession>
<sequence length="125" mass="14318">MSYVYLGRSLNMENYLKEELGRRRRAAWAVFGPLRGATEQLIDHELRAHLFDSTVLPALYYAAETWSDTASSFPAERSAGNESKFLTASSTMLLMTMARERIEWKRCWARTTSEDGPSKYLSKLV</sequence>
<evidence type="ECO:0000313" key="1">
    <source>
        <dbReference type="EMBL" id="EYB96857.1"/>
    </source>
</evidence>